<gene>
    <name evidence="8" type="ORF">BC938DRAFT_482366</name>
</gene>
<evidence type="ECO:0000259" key="7">
    <source>
        <dbReference type="Pfam" id="PF10568"/>
    </source>
</evidence>
<organism evidence="8 9">
    <name type="scientific">Jimgerdemannia flammicorona</name>
    <dbReference type="NCBI Taxonomy" id="994334"/>
    <lineage>
        <taxon>Eukaryota</taxon>
        <taxon>Fungi</taxon>
        <taxon>Fungi incertae sedis</taxon>
        <taxon>Mucoromycota</taxon>
        <taxon>Mucoromycotina</taxon>
        <taxon>Endogonomycetes</taxon>
        <taxon>Endogonales</taxon>
        <taxon>Endogonaceae</taxon>
        <taxon>Jimgerdemannia</taxon>
    </lineage>
</organism>
<keyword evidence="4" id="KW-0653">Protein transport</keyword>
<proteinExistence type="predicted"/>
<dbReference type="Proteomes" id="UP000274822">
    <property type="component" value="Unassembled WGS sequence"/>
</dbReference>
<evidence type="ECO:0000256" key="2">
    <source>
        <dbReference type="ARBA" id="ARBA00022448"/>
    </source>
</evidence>
<dbReference type="GO" id="GO:0001401">
    <property type="term" value="C:SAM complex"/>
    <property type="evidence" value="ECO:0007669"/>
    <property type="project" value="InterPro"/>
</dbReference>
<accession>A0A433QWK0</accession>
<keyword evidence="3" id="KW-1000">Mitochondrion outer membrane</keyword>
<keyword evidence="6" id="KW-0472">Membrane</keyword>
<evidence type="ECO:0000313" key="8">
    <source>
        <dbReference type="EMBL" id="RUS34115.1"/>
    </source>
</evidence>
<evidence type="ECO:0000256" key="6">
    <source>
        <dbReference type="ARBA" id="ARBA00023136"/>
    </source>
</evidence>
<evidence type="ECO:0000256" key="1">
    <source>
        <dbReference type="ARBA" id="ARBA00004294"/>
    </source>
</evidence>
<evidence type="ECO:0000256" key="5">
    <source>
        <dbReference type="ARBA" id="ARBA00023128"/>
    </source>
</evidence>
<evidence type="ECO:0000256" key="4">
    <source>
        <dbReference type="ARBA" id="ARBA00022927"/>
    </source>
</evidence>
<reference evidence="8 9" key="1">
    <citation type="journal article" date="2018" name="New Phytol.">
        <title>Phylogenomics of Endogonaceae and evolution of mycorrhizas within Mucoromycota.</title>
        <authorList>
            <person name="Chang Y."/>
            <person name="Desiro A."/>
            <person name="Na H."/>
            <person name="Sandor L."/>
            <person name="Lipzen A."/>
            <person name="Clum A."/>
            <person name="Barry K."/>
            <person name="Grigoriev I.V."/>
            <person name="Martin F.M."/>
            <person name="Stajich J.E."/>
            <person name="Smith M.E."/>
            <person name="Bonito G."/>
            <person name="Spatafora J.W."/>
        </authorList>
    </citation>
    <scope>NUCLEOTIDE SEQUENCE [LARGE SCALE GENOMIC DNA]</scope>
    <source>
        <strain evidence="8 9">AD002</strain>
    </source>
</reference>
<evidence type="ECO:0000256" key="3">
    <source>
        <dbReference type="ARBA" id="ARBA00022787"/>
    </source>
</evidence>
<dbReference type="Pfam" id="PF10568">
    <property type="entry name" value="Tom37"/>
    <property type="match status" value="1"/>
</dbReference>
<comment type="caution">
    <text evidence="8">The sequence shown here is derived from an EMBL/GenBank/DDBJ whole genome shotgun (WGS) entry which is preliminary data.</text>
</comment>
<comment type="subcellular location">
    <subcellularLocation>
        <location evidence="1">Mitochondrion outer membrane</location>
    </subcellularLocation>
</comment>
<dbReference type="PANTHER" id="PTHR12289:SF44">
    <property type="entry name" value="OUTER MEMBRANE PROTEIN (SAM35), PUTATIVE (AFU_ORTHOLOGUE AFUA_1G13180)-RELATED"/>
    <property type="match status" value="1"/>
</dbReference>
<dbReference type="InterPro" id="IPR019564">
    <property type="entry name" value="Sam37/metaxin_N"/>
</dbReference>
<feature type="domain" description="Mitochondrial outer membrane transport complex Sam37/metaxin N-terminal" evidence="7">
    <location>
        <begin position="42"/>
        <end position="160"/>
    </location>
</feature>
<dbReference type="GO" id="GO:0015031">
    <property type="term" value="P:protein transport"/>
    <property type="evidence" value="ECO:0007669"/>
    <property type="project" value="UniProtKB-KW"/>
</dbReference>
<protein>
    <recommendedName>
        <fullName evidence="7">Mitochondrial outer membrane transport complex Sam37/metaxin N-terminal domain-containing protein</fullName>
    </recommendedName>
</protein>
<keyword evidence="5" id="KW-0496">Mitochondrion</keyword>
<dbReference type="CDD" id="cd03054">
    <property type="entry name" value="GST_N_Metaxin"/>
    <property type="match status" value="1"/>
</dbReference>
<keyword evidence="9" id="KW-1185">Reference proteome</keyword>
<dbReference type="InterPro" id="IPR050931">
    <property type="entry name" value="Mito_Protein_Transport_Metaxin"/>
</dbReference>
<dbReference type="AlphaFoldDB" id="A0A433QWK0"/>
<dbReference type="PANTHER" id="PTHR12289">
    <property type="entry name" value="METAXIN RELATED"/>
    <property type="match status" value="1"/>
</dbReference>
<dbReference type="GO" id="GO:0007005">
    <property type="term" value="P:mitochondrion organization"/>
    <property type="evidence" value="ECO:0007669"/>
    <property type="project" value="TreeGrafter"/>
</dbReference>
<name>A0A433QWK0_9FUNG</name>
<dbReference type="EMBL" id="RBNJ01000725">
    <property type="protein sequence ID" value="RUS34115.1"/>
    <property type="molecule type" value="Genomic_DNA"/>
</dbReference>
<evidence type="ECO:0000313" key="9">
    <source>
        <dbReference type="Proteomes" id="UP000274822"/>
    </source>
</evidence>
<keyword evidence="2" id="KW-0813">Transport</keyword>
<sequence>MLSLFPIKTFPPVFDPTPFPKPTLYTYGPGWRNQLLSFDPDCLKWQAYLTFCRVDFGLYNCNEPLASPSGKLPFLAMPTGETLYDEQITFWLRKNETEKKLAEDSEDAEATAFISLAETKLRTALLFSFFLEPRNMSEATGPKYFGHYAKPIDAIIQHRKKNAIIQRMLAKRALLVADEVSIRDRALGLILATRKPKAFSNMHRIIRHIHVYRLTVSRADIYFPIKVYQDAADALLSFSTKLGDEQYFFGSR</sequence>